<dbReference type="PROSITE" id="PS50977">
    <property type="entry name" value="HTH_TETR_2"/>
    <property type="match status" value="1"/>
</dbReference>
<proteinExistence type="predicted"/>
<gene>
    <name evidence="4" type="ORF">IAA55_00885</name>
</gene>
<dbReference type="Gene3D" id="1.10.357.10">
    <property type="entry name" value="Tetracycline Repressor, domain 2"/>
    <property type="match status" value="1"/>
</dbReference>
<evidence type="ECO:0000259" key="3">
    <source>
        <dbReference type="PROSITE" id="PS50977"/>
    </source>
</evidence>
<dbReference type="InterPro" id="IPR001647">
    <property type="entry name" value="HTH_TetR"/>
</dbReference>
<dbReference type="Pfam" id="PF00440">
    <property type="entry name" value="TetR_N"/>
    <property type="match status" value="1"/>
</dbReference>
<accession>A0A9D1E7R1</accession>
<evidence type="ECO:0000256" key="2">
    <source>
        <dbReference type="PROSITE-ProRule" id="PRU00335"/>
    </source>
</evidence>
<reference evidence="4" key="1">
    <citation type="submission" date="2020-10" db="EMBL/GenBank/DDBJ databases">
        <authorList>
            <person name="Gilroy R."/>
        </authorList>
    </citation>
    <scope>NUCLEOTIDE SEQUENCE</scope>
    <source>
        <strain evidence="4">ChiSjej5B23-6657</strain>
    </source>
</reference>
<dbReference type="EMBL" id="DVHM01000012">
    <property type="protein sequence ID" value="HIR69818.1"/>
    <property type="molecule type" value="Genomic_DNA"/>
</dbReference>
<protein>
    <submittedName>
        <fullName evidence="4">TetR/AcrR family transcriptional regulator</fullName>
    </submittedName>
</protein>
<dbReference type="InterPro" id="IPR050624">
    <property type="entry name" value="HTH-type_Tx_Regulator"/>
</dbReference>
<sequence length="150" mass="17407">MKNPDTRVQFTRNALKQALLTLMEEKNVDKITVKELCETAGINRGTFYLHYDSPSALLADIENQFLEENLAIFRSYWKTQRDRNLMTELFLCIRKSGDFCRILMGPTGDPQILRRLQDIIRDGVLDEWQKEFPAYVLSSDKEVIVSCRAA</sequence>
<dbReference type="Proteomes" id="UP000823912">
    <property type="component" value="Unassembled WGS sequence"/>
</dbReference>
<name>A0A9D1E7R1_9FIRM</name>
<organism evidence="4 5">
    <name type="scientific">Candidatus Pullilachnospira gallistercoris</name>
    <dbReference type="NCBI Taxonomy" id="2840911"/>
    <lineage>
        <taxon>Bacteria</taxon>
        <taxon>Bacillati</taxon>
        <taxon>Bacillota</taxon>
        <taxon>Clostridia</taxon>
        <taxon>Lachnospirales</taxon>
        <taxon>Lachnospiraceae</taxon>
        <taxon>Lachnospiraceae incertae sedis</taxon>
        <taxon>Candidatus Pullilachnospira</taxon>
    </lineage>
</organism>
<dbReference type="PANTHER" id="PTHR43479">
    <property type="entry name" value="ACREF/ENVCD OPERON REPRESSOR-RELATED"/>
    <property type="match status" value="1"/>
</dbReference>
<dbReference type="SUPFAM" id="SSF46689">
    <property type="entry name" value="Homeodomain-like"/>
    <property type="match status" value="1"/>
</dbReference>
<dbReference type="GO" id="GO:0003677">
    <property type="term" value="F:DNA binding"/>
    <property type="evidence" value="ECO:0007669"/>
    <property type="project" value="UniProtKB-UniRule"/>
</dbReference>
<reference evidence="4" key="2">
    <citation type="journal article" date="2021" name="PeerJ">
        <title>Extensive microbial diversity within the chicken gut microbiome revealed by metagenomics and culture.</title>
        <authorList>
            <person name="Gilroy R."/>
            <person name="Ravi A."/>
            <person name="Getino M."/>
            <person name="Pursley I."/>
            <person name="Horton D.L."/>
            <person name="Alikhan N.F."/>
            <person name="Baker D."/>
            <person name="Gharbi K."/>
            <person name="Hall N."/>
            <person name="Watson M."/>
            <person name="Adriaenssens E.M."/>
            <person name="Foster-Nyarko E."/>
            <person name="Jarju S."/>
            <person name="Secka A."/>
            <person name="Antonio M."/>
            <person name="Oren A."/>
            <person name="Chaudhuri R.R."/>
            <person name="La Ragione R."/>
            <person name="Hildebrand F."/>
            <person name="Pallen M.J."/>
        </authorList>
    </citation>
    <scope>NUCLEOTIDE SEQUENCE</scope>
    <source>
        <strain evidence="4">ChiSjej5B23-6657</strain>
    </source>
</reference>
<dbReference type="PANTHER" id="PTHR43479:SF7">
    <property type="entry name" value="TETR-FAMILY TRANSCRIPTIONAL REGULATOR"/>
    <property type="match status" value="1"/>
</dbReference>
<dbReference type="InterPro" id="IPR009057">
    <property type="entry name" value="Homeodomain-like_sf"/>
</dbReference>
<keyword evidence="1 2" id="KW-0238">DNA-binding</keyword>
<feature type="DNA-binding region" description="H-T-H motif" evidence="2">
    <location>
        <begin position="32"/>
        <end position="51"/>
    </location>
</feature>
<comment type="caution">
    <text evidence="4">The sequence shown here is derived from an EMBL/GenBank/DDBJ whole genome shotgun (WGS) entry which is preliminary data.</text>
</comment>
<evidence type="ECO:0000313" key="4">
    <source>
        <dbReference type="EMBL" id="HIR69818.1"/>
    </source>
</evidence>
<evidence type="ECO:0000313" key="5">
    <source>
        <dbReference type="Proteomes" id="UP000823912"/>
    </source>
</evidence>
<dbReference type="AlphaFoldDB" id="A0A9D1E7R1"/>
<feature type="domain" description="HTH tetR-type" evidence="3">
    <location>
        <begin position="9"/>
        <end position="69"/>
    </location>
</feature>
<evidence type="ECO:0000256" key="1">
    <source>
        <dbReference type="ARBA" id="ARBA00023125"/>
    </source>
</evidence>